<reference evidence="1" key="2">
    <citation type="submission" date="2023-05" db="EMBL/GenBank/DDBJ databases">
        <authorList>
            <consortium name="Lawrence Berkeley National Laboratory"/>
            <person name="Steindorff A."/>
            <person name="Hensen N."/>
            <person name="Bonometti L."/>
            <person name="Westerberg I."/>
            <person name="Brannstrom I.O."/>
            <person name="Guillou S."/>
            <person name="Cros-Aarteil S."/>
            <person name="Calhoun S."/>
            <person name="Haridas S."/>
            <person name="Kuo A."/>
            <person name="Mondo S."/>
            <person name="Pangilinan J."/>
            <person name="Riley R."/>
            <person name="Labutti K."/>
            <person name="Andreopoulos B."/>
            <person name="Lipzen A."/>
            <person name="Chen C."/>
            <person name="Yanf M."/>
            <person name="Daum C."/>
            <person name="Ng V."/>
            <person name="Clum A."/>
            <person name="Ohm R."/>
            <person name="Martin F."/>
            <person name="Silar P."/>
            <person name="Natvig D."/>
            <person name="Lalanne C."/>
            <person name="Gautier V."/>
            <person name="Ament-Velasquez S.L."/>
            <person name="Kruys A."/>
            <person name="Hutchinson M.I."/>
            <person name="Powell A.J."/>
            <person name="Barry K."/>
            <person name="Miller A.N."/>
            <person name="Grigoriev I.V."/>
            <person name="Debuchy R."/>
            <person name="Gladieux P."/>
            <person name="Thoren M.H."/>
            <person name="Johannesson H."/>
        </authorList>
    </citation>
    <scope>NUCLEOTIDE SEQUENCE</scope>
    <source>
        <strain evidence="1">CBS 990.96</strain>
    </source>
</reference>
<dbReference type="Proteomes" id="UP001301958">
    <property type="component" value="Unassembled WGS sequence"/>
</dbReference>
<feature type="non-terminal residue" evidence="1">
    <location>
        <position position="1"/>
    </location>
</feature>
<comment type="caution">
    <text evidence="1">The sequence shown here is derived from an EMBL/GenBank/DDBJ whole genome shotgun (WGS) entry which is preliminary data.</text>
</comment>
<accession>A0AAN7BC62</accession>
<keyword evidence="2" id="KW-1185">Reference proteome</keyword>
<protein>
    <submittedName>
        <fullName evidence="1">Uncharacterized protein</fullName>
    </submittedName>
</protein>
<feature type="non-terminal residue" evidence="1">
    <location>
        <position position="93"/>
    </location>
</feature>
<dbReference type="AlphaFoldDB" id="A0AAN7BC62"/>
<dbReference type="EMBL" id="MU865851">
    <property type="protein sequence ID" value="KAK4220416.1"/>
    <property type="molecule type" value="Genomic_DNA"/>
</dbReference>
<sequence length="93" mass="10611">QSQDIQALERCVLEFFIALLDHDIGDNEYHNALYSGLAVLGIHVGHGWRSALSYTPRLSAIVTVARMLVLYKAKQDRDQEVERRQKVEGETEQ</sequence>
<name>A0AAN7BC62_9PEZI</name>
<reference evidence="1" key="1">
    <citation type="journal article" date="2023" name="Mol. Phylogenet. Evol.">
        <title>Genome-scale phylogeny and comparative genomics of the fungal order Sordariales.</title>
        <authorList>
            <person name="Hensen N."/>
            <person name="Bonometti L."/>
            <person name="Westerberg I."/>
            <person name="Brannstrom I.O."/>
            <person name="Guillou S."/>
            <person name="Cros-Aarteil S."/>
            <person name="Calhoun S."/>
            <person name="Haridas S."/>
            <person name="Kuo A."/>
            <person name="Mondo S."/>
            <person name="Pangilinan J."/>
            <person name="Riley R."/>
            <person name="LaButti K."/>
            <person name="Andreopoulos B."/>
            <person name="Lipzen A."/>
            <person name="Chen C."/>
            <person name="Yan M."/>
            <person name="Daum C."/>
            <person name="Ng V."/>
            <person name="Clum A."/>
            <person name="Steindorff A."/>
            <person name="Ohm R.A."/>
            <person name="Martin F."/>
            <person name="Silar P."/>
            <person name="Natvig D.O."/>
            <person name="Lalanne C."/>
            <person name="Gautier V."/>
            <person name="Ament-Velasquez S.L."/>
            <person name="Kruys A."/>
            <person name="Hutchinson M.I."/>
            <person name="Powell A.J."/>
            <person name="Barry K."/>
            <person name="Miller A.N."/>
            <person name="Grigoriev I.V."/>
            <person name="Debuchy R."/>
            <person name="Gladieux P."/>
            <person name="Hiltunen Thoren M."/>
            <person name="Johannesson H."/>
        </authorList>
    </citation>
    <scope>NUCLEOTIDE SEQUENCE</scope>
    <source>
        <strain evidence="1">CBS 990.96</strain>
    </source>
</reference>
<proteinExistence type="predicted"/>
<gene>
    <name evidence="1" type="ORF">QBC38DRAFT_350290</name>
</gene>
<organism evidence="1 2">
    <name type="scientific">Podospora fimiseda</name>
    <dbReference type="NCBI Taxonomy" id="252190"/>
    <lineage>
        <taxon>Eukaryota</taxon>
        <taxon>Fungi</taxon>
        <taxon>Dikarya</taxon>
        <taxon>Ascomycota</taxon>
        <taxon>Pezizomycotina</taxon>
        <taxon>Sordariomycetes</taxon>
        <taxon>Sordariomycetidae</taxon>
        <taxon>Sordariales</taxon>
        <taxon>Podosporaceae</taxon>
        <taxon>Podospora</taxon>
    </lineage>
</organism>
<evidence type="ECO:0000313" key="1">
    <source>
        <dbReference type="EMBL" id="KAK4220416.1"/>
    </source>
</evidence>
<evidence type="ECO:0000313" key="2">
    <source>
        <dbReference type="Proteomes" id="UP001301958"/>
    </source>
</evidence>